<gene>
    <name evidence="5" type="ORF">NCAST_25_03120</name>
</gene>
<proteinExistence type="inferred from homology"/>
<organism evidence="5 6">
    <name type="scientific">Nocardia asteroides NBRC 15531</name>
    <dbReference type="NCBI Taxonomy" id="1110697"/>
    <lineage>
        <taxon>Bacteria</taxon>
        <taxon>Bacillati</taxon>
        <taxon>Actinomycetota</taxon>
        <taxon>Actinomycetes</taxon>
        <taxon>Mycobacteriales</taxon>
        <taxon>Nocardiaceae</taxon>
        <taxon>Nocardia</taxon>
    </lineage>
</organism>
<dbReference type="STRING" id="1824.SAMN05444423_101168"/>
<dbReference type="Proteomes" id="UP000017048">
    <property type="component" value="Unassembled WGS sequence"/>
</dbReference>
<evidence type="ECO:0000256" key="4">
    <source>
        <dbReference type="ARBA" id="ARBA00023186"/>
    </source>
</evidence>
<keyword evidence="6" id="KW-1185">Reference proteome</keyword>
<comment type="caution">
    <text evidence="5">The sequence shown here is derived from an EMBL/GenBank/DDBJ whole genome shotgun (WGS) entry which is preliminary data.</text>
</comment>
<dbReference type="OrthoDB" id="4532341at2"/>
<evidence type="ECO:0000256" key="3">
    <source>
        <dbReference type="ARBA" id="ARBA00022490"/>
    </source>
</evidence>
<dbReference type="GeneID" id="91514527"/>
<comment type="similarity">
    <text evidence="2">Belongs to the EspG family.</text>
</comment>
<dbReference type="Pfam" id="PF14011">
    <property type="entry name" value="ESX-1_EspG"/>
    <property type="match status" value="1"/>
</dbReference>
<reference evidence="5 6" key="1">
    <citation type="journal article" date="2014" name="BMC Genomics">
        <title>Genome based analysis of type-I polyketide synthase and nonribosomal peptide synthetase gene clusters in seven strains of five representative Nocardia species.</title>
        <authorList>
            <person name="Komaki H."/>
            <person name="Ichikawa N."/>
            <person name="Hosoyama A."/>
            <person name="Takahashi-Nakaguchi A."/>
            <person name="Matsuzawa T."/>
            <person name="Suzuki K."/>
            <person name="Fujita N."/>
            <person name="Gonoi T."/>
        </authorList>
    </citation>
    <scope>NUCLEOTIDE SEQUENCE [LARGE SCALE GENOMIC DNA]</scope>
    <source>
        <strain evidence="5 6">NBRC 15531</strain>
    </source>
</reference>
<name>U5EIB0_NOCAS</name>
<dbReference type="AlphaFoldDB" id="U5EIB0"/>
<dbReference type="RefSeq" id="WP_019044419.1">
    <property type="nucleotide sequence ID" value="NZ_BAFO02000025.1"/>
</dbReference>
<comment type="subcellular location">
    <subcellularLocation>
        <location evidence="1">Cytoplasm</location>
    </subcellularLocation>
</comment>
<accession>U5EIB0</accession>
<protein>
    <recommendedName>
        <fullName evidence="7">ESX secretion-associated protein EspG</fullName>
    </recommendedName>
</protein>
<dbReference type="eggNOG" id="ENOG5031GD8">
    <property type="taxonomic scope" value="Bacteria"/>
</dbReference>
<dbReference type="EMBL" id="BAFO02000025">
    <property type="protein sequence ID" value="GAD84889.1"/>
    <property type="molecule type" value="Genomic_DNA"/>
</dbReference>
<evidence type="ECO:0000256" key="2">
    <source>
        <dbReference type="ARBA" id="ARBA00006411"/>
    </source>
</evidence>
<evidence type="ECO:0000313" key="6">
    <source>
        <dbReference type="Proteomes" id="UP000017048"/>
    </source>
</evidence>
<keyword evidence="3" id="KW-0963">Cytoplasm</keyword>
<sequence length="253" mass="28568">MSGPRWRLDGLAVTIALEANGRDRLPYPLRYKPEIRETAQEFAARRARSAQRLQRVYDESFHRALEILLEPRTRVEVHGFHGPEQKQSVGIHAGIVGSEAVVAVQFSERDRRDGGDIELSCHPAHQVAAEIVALLPRCAGGTHPRFEGRRGDLEAPVYSRHPTQLSDTERLQKFLKRHRCGTGEIAVYPGFEIDARPTTDGSAFLWLDYPGDGRYLMQHHDAENFTVIPGPPDEITRRLQTRITTVSGRLSHR</sequence>
<evidence type="ECO:0000313" key="5">
    <source>
        <dbReference type="EMBL" id="GAD84889.1"/>
    </source>
</evidence>
<keyword evidence="4" id="KW-0143">Chaperone</keyword>
<dbReference type="InterPro" id="IPR025734">
    <property type="entry name" value="EspG"/>
</dbReference>
<evidence type="ECO:0008006" key="7">
    <source>
        <dbReference type="Google" id="ProtNLM"/>
    </source>
</evidence>
<evidence type="ECO:0000256" key="1">
    <source>
        <dbReference type="ARBA" id="ARBA00004496"/>
    </source>
</evidence>